<protein>
    <submittedName>
        <fullName evidence="2">Uncharacterized protein</fullName>
    </submittedName>
</protein>
<reference evidence="2" key="1">
    <citation type="submission" date="2022-09" db="EMBL/GenBank/DDBJ databases">
        <title>Genome analysis and characterization of larvicidal activity of Brevibacillus strains.</title>
        <authorList>
            <person name="Patrusheva E.V."/>
            <person name="Izotova A.O."/>
            <person name="Toshchakov S.V."/>
            <person name="Sineoky S.P."/>
        </authorList>
    </citation>
    <scope>NUCLEOTIDE SEQUENCE</scope>
    <source>
        <strain evidence="2">VKPM_B-13244</strain>
    </source>
</reference>
<comment type="caution">
    <text evidence="2">The sequence shown here is derived from an EMBL/GenBank/DDBJ whole genome shotgun (WGS) entry which is preliminary data.</text>
</comment>
<organism evidence="2 3">
    <name type="scientific">Brevibacillus halotolerans</name>
    <dbReference type="NCBI Taxonomy" id="1507437"/>
    <lineage>
        <taxon>Bacteria</taxon>
        <taxon>Bacillati</taxon>
        <taxon>Bacillota</taxon>
        <taxon>Bacilli</taxon>
        <taxon>Bacillales</taxon>
        <taxon>Paenibacillaceae</taxon>
        <taxon>Brevibacillus</taxon>
    </lineage>
</organism>
<dbReference type="Proteomes" id="UP001067708">
    <property type="component" value="Unassembled WGS sequence"/>
</dbReference>
<sequence>MAVISEGIRLYLKEKEEKEKAKVKKLKRNREKHKEELENMITGYGFENSENYIAWLDLASGIRNIEFTRELIAEISEDVKLTKRK</sequence>
<evidence type="ECO:0000313" key="2">
    <source>
        <dbReference type="EMBL" id="MCZ0833419.1"/>
    </source>
</evidence>
<dbReference type="EMBL" id="JAPTNG010000023">
    <property type="protein sequence ID" value="MCZ0833419.1"/>
    <property type="molecule type" value="Genomic_DNA"/>
</dbReference>
<keyword evidence="1" id="KW-0175">Coiled coil</keyword>
<proteinExistence type="predicted"/>
<gene>
    <name evidence="2" type="ORF">O0535_22180</name>
</gene>
<accession>A0ABT4I303</accession>
<feature type="coiled-coil region" evidence="1">
    <location>
        <begin position="16"/>
        <end position="43"/>
    </location>
</feature>
<evidence type="ECO:0000256" key="1">
    <source>
        <dbReference type="SAM" id="Coils"/>
    </source>
</evidence>
<keyword evidence="3" id="KW-1185">Reference proteome</keyword>
<evidence type="ECO:0000313" key="3">
    <source>
        <dbReference type="Proteomes" id="UP001067708"/>
    </source>
</evidence>
<dbReference type="RefSeq" id="WP_258418365.1">
    <property type="nucleotide sequence ID" value="NZ_JAPTNG010000023.1"/>
</dbReference>
<name>A0ABT4I303_9BACL</name>